<reference evidence="1" key="2">
    <citation type="journal article" date="2015" name="Fish Shellfish Immunol.">
        <title>Early steps in the European eel (Anguilla anguilla)-Vibrio vulnificus interaction in the gills: Role of the RtxA13 toxin.</title>
        <authorList>
            <person name="Callol A."/>
            <person name="Pajuelo D."/>
            <person name="Ebbesson L."/>
            <person name="Teles M."/>
            <person name="MacKenzie S."/>
            <person name="Amaro C."/>
        </authorList>
    </citation>
    <scope>NUCLEOTIDE SEQUENCE</scope>
</reference>
<protein>
    <submittedName>
        <fullName evidence="1">Uncharacterized protein</fullName>
    </submittedName>
</protein>
<sequence>MLVADNCSSLGKATYPTCYQHFLCRNQMLYSIQKRKLPLVCNVYAYLHTYIQKCY</sequence>
<evidence type="ECO:0000313" key="1">
    <source>
        <dbReference type="EMBL" id="JAH97447.1"/>
    </source>
</evidence>
<proteinExistence type="predicted"/>
<dbReference type="AlphaFoldDB" id="A0A0E9X401"/>
<reference evidence="1" key="1">
    <citation type="submission" date="2014-11" db="EMBL/GenBank/DDBJ databases">
        <authorList>
            <person name="Amaro Gonzalez C."/>
        </authorList>
    </citation>
    <scope>NUCLEOTIDE SEQUENCE</scope>
</reference>
<accession>A0A0E9X401</accession>
<dbReference type="EMBL" id="GBXM01011130">
    <property type="protein sequence ID" value="JAH97447.1"/>
    <property type="molecule type" value="Transcribed_RNA"/>
</dbReference>
<name>A0A0E9X401_ANGAN</name>
<organism evidence="1">
    <name type="scientific">Anguilla anguilla</name>
    <name type="common">European freshwater eel</name>
    <name type="synonym">Muraena anguilla</name>
    <dbReference type="NCBI Taxonomy" id="7936"/>
    <lineage>
        <taxon>Eukaryota</taxon>
        <taxon>Metazoa</taxon>
        <taxon>Chordata</taxon>
        <taxon>Craniata</taxon>
        <taxon>Vertebrata</taxon>
        <taxon>Euteleostomi</taxon>
        <taxon>Actinopterygii</taxon>
        <taxon>Neopterygii</taxon>
        <taxon>Teleostei</taxon>
        <taxon>Anguilliformes</taxon>
        <taxon>Anguillidae</taxon>
        <taxon>Anguilla</taxon>
    </lineage>
</organism>